<keyword evidence="1" id="KW-0175">Coiled coil</keyword>
<accession>W8VWP7</accession>
<dbReference type="HOGENOM" id="CLU_137235_0_0_10"/>
<dbReference type="EMBL" id="AP014548">
    <property type="protein sequence ID" value="BAO56518.1"/>
    <property type="molecule type" value="Genomic_DNA"/>
</dbReference>
<proteinExistence type="predicted"/>
<evidence type="ECO:0008006" key="4">
    <source>
        <dbReference type="Google" id="ProtNLM"/>
    </source>
</evidence>
<protein>
    <recommendedName>
        <fullName evidence="4">Hydrolase</fullName>
    </recommendedName>
</protein>
<sequence length="167" mass="19546">MRRSIFLYLFIFAALIALITYINGRNYQEVLEKDLISLRKKYIAQEQELDSIEDSQMLQPLSFTLEQHQEAADYFNKLGWTVEEVKQNVTDQLLELNLTEGGNPLVPFIGQGRGFQVNDTRFINHKWVLVNFSDNYQWGELLVTYTIKDDKTINLETTASVLNEKYR</sequence>
<gene>
    <name evidence="2" type="ORF">NMS_2509</name>
</gene>
<dbReference type="RefSeq" id="WP_041497014.1">
    <property type="nucleotide sequence ID" value="NZ_AP014548.1"/>
</dbReference>
<reference evidence="2 3" key="1">
    <citation type="journal article" date="2014" name="Proc. Natl. Acad. Sci. U.S.A.">
        <title>Functional characterization of flavobacteria rhodopsins reveals a unique class of light-driven chloride pump in bacteria.</title>
        <authorList>
            <person name="Yoshizawa S."/>
            <person name="Kumagai Y."/>
            <person name="Kim H."/>
            <person name="Ogura Y."/>
            <person name="Hayashi T."/>
            <person name="Iwasaki W."/>
            <person name="DeLong E.F."/>
            <person name="Kogure K."/>
        </authorList>
    </citation>
    <scope>NUCLEOTIDE SEQUENCE [LARGE SCALE GENOMIC DNA]</scope>
    <source>
        <strain evidence="2 3">S1-08</strain>
    </source>
</reference>
<keyword evidence="3" id="KW-1185">Reference proteome</keyword>
<dbReference type="STRING" id="1454201.NMS_2509"/>
<dbReference type="AlphaFoldDB" id="W8VWP7"/>
<dbReference type="Proteomes" id="UP000031760">
    <property type="component" value="Chromosome"/>
</dbReference>
<evidence type="ECO:0000313" key="2">
    <source>
        <dbReference type="EMBL" id="BAO56518.1"/>
    </source>
</evidence>
<dbReference type="OrthoDB" id="1451701at2"/>
<evidence type="ECO:0000313" key="3">
    <source>
        <dbReference type="Proteomes" id="UP000031760"/>
    </source>
</evidence>
<name>W8VWP7_9FLAO</name>
<organism evidence="2 3">
    <name type="scientific">Nonlabens marinus S1-08</name>
    <dbReference type="NCBI Taxonomy" id="1454201"/>
    <lineage>
        <taxon>Bacteria</taxon>
        <taxon>Pseudomonadati</taxon>
        <taxon>Bacteroidota</taxon>
        <taxon>Flavobacteriia</taxon>
        <taxon>Flavobacteriales</taxon>
        <taxon>Flavobacteriaceae</taxon>
        <taxon>Nonlabens</taxon>
    </lineage>
</organism>
<feature type="coiled-coil region" evidence="1">
    <location>
        <begin position="28"/>
        <end position="55"/>
    </location>
</feature>
<dbReference type="KEGG" id="nmf:NMS_2509"/>
<evidence type="ECO:0000256" key="1">
    <source>
        <dbReference type="SAM" id="Coils"/>
    </source>
</evidence>